<dbReference type="EMBL" id="ML770721">
    <property type="protein sequence ID" value="KAE9383079.1"/>
    <property type="molecule type" value="Genomic_DNA"/>
</dbReference>
<protein>
    <submittedName>
        <fullName evidence="2">Uncharacterized protein</fullName>
    </submittedName>
</protein>
<feature type="region of interest" description="Disordered" evidence="1">
    <location>
        <begin position="202"/>
        <end position="235"/>
    </location>
</feature>
<feature type="region of interest" description="Disordered" evidence="1">
    <location>
        <begin position="58"/>
        <end position="91"/>
    </location>
</feature>
<proteinExistence type="predicted"/>
<evidence type="ECO:0000313" key="3">
    <source>
        <dbReference type="Proteomes" id="UP000799118"/>
    </source>
</evidence>
<name>A0A6A4GC32_9AGAR</name>
<sequence>MRDLTKEQRCDGPTCRRLLIPWKCASGPNKGHYTISCYRGTCKLFYSWPKEDEEAALASGWIPPPQPPKRKTKSLAPRKPSLPPLSMSTSSLSPRRCSSVCSGRANSACTNNRSCKACLITTHDLIQTSPKEDASLNRIPPRLAIIDLTVDEDEEKERQESRKWQSLKRKYRDADSDVEIVDGPYVKQAKFQHASISRSSLNATSSCSSSPSPSPSSSSSPLPSLSSSSSSHFAPSLSSRYTWRSSFQERLLFLRDNWPRGLYTYEIAAGFKSMAAEELEARFNALSSRFVHIFEYRFTETTAEVFMAHQALWNSLSEVDQVNGIRLGPSEAGLWTEYLHSLGYEVGN</sequence>
<evidence type="ECO:0000256" key="1">
    <source>
        <dbReference type="SAM" id="MobiDB-lite"/>
    </source>
</evidence>
<reference evidence="2" key="1">
    <citation type="journal article" date="2019" name="Environ. Microbiol.">
        <title>Fungal ecological strategies reflected in gene transcription - a case study of two litter decomposers.</title>
        <authorList>
            <person name="Barbi F."/>
            <person name="Kohler A."/>
            <person name="Barry K."/>
            <person name="Baskaran P."/>
            <person name="Daum C."/>
            <person name="Fauchery L."/>
            <person name="Ihrmark K."/>
            <person name="Kuo A."/>
            <person name="LaButti K."/>
            <person name="Lipzen A."/>
            <person name="Morin E."/>
            <person name="Grigoriev I.V."/>
            <person name="Henrissat B."/>
            <person name="Lindahl B."/>
            <person name="Martin F."/>
        </authorList>
    </citation>
    <scope>NUCLEOTIDE SEQUENCE</scope>
    <source>
        <strain evidence="2">JB14</strain>
    </source>
</reference>
<organism evidence="2 3">
    <name type="scientific">Gymnopus androsaceus JB14</name>
    <dbReference type="NCBI Taxonomy" id="1447944"/>
    <lineage>
        <taxon>Eukaryota</taxon>
        <taxon>Fungi</taxon>
        <taxon>Dikarya</taxon>
        <taxon>Basidiomycota</taxon>
        <taxon>Agaricomycotina</taxon>
        <taxon>Agaricomycetes</taxon>
        <taxon>Agaricomycetidae</taxon>
        <taxon>Agaricales</taxon>
        <taxon>Marasmiineae</taxon>
        <taxon>Omphalotaceae</taxon>
        <taxon>Gymnopus</taxon>
    </lineage>
</organism>
<accession>A0A6A4GC32</accession>
<dbReference type="AlphaFoldDB" id="A0A6A4GC32"/>
<dbReference type="Proteomes" id="UP000799118">
    <property type="component" value="Unassembled WGS sequence"/>
</dbReference>
<keyword evidence="3" id="KW-1185">Reference proteome</keyword>
<evidence type="ECO:0000313" key="2">
    <source>
        <dbReference type="EMBL" id="KAE9383079.1"/>
    </source>
</evidence>
<gene>
    <name evidence="2" type="ORF">BT96DRAFT_951652</name>
</gene>
<dbReference type="OrthoDB" id="3111610at2759"/>